<feature type="compositionally biased region" description="Low complexity" evidence="1">
    <location>
        <begin position="360"/>
        <end position="377"/>
    </location>
</feature>
<reference evidence="3" key="2">
    <citation type="submission" date="2021-09" db="EMBL/GenBank/DDBJ databases">
        <authorList>
            <person name="Gilroy R."/>
        </authorList>
    </citation>
    <scope>NUCLEOTIDE SEQUENCE</scope>
    <source>
        <strain evidence="3">CHK189-29639</strain>
    </source>
</reference>
<comment type="caution">
    <text evidence="3">The sequence shown here is derived from an EMBL/GenBank/DDBJ whole genome shotgun (WGS) entry which is preliminary data.</text>
</comment>
<evidence type="ECO:0000313" key="3">
    <source>
        <dbReference type="EMBL" id="HJG16483.1"/>
    </source>
</evidence>
<dbReference type="InterPro" id="IPR002789">
    <property type="entry name" value="HerA_central"/>
</dbReference>
<feature type="domain" description="Helicase HerA central" evidence="2">
    <location>
        <begin position="538"/>
        <end position="773"/>
    </location>
</feature>
<dbReference type="Pfam" id="PF01935">
    <property type="entry name" value="DUF87"/>
    <property type="match status" value="1"/>
</dbReference>
<dbReference type="InterPro" id="IPR027417">
    <property type="entry name" value="P-loop_NTPase"/>
</dbReference>
<feature type="compositionally biased region" description="Low complexity" evidence="1">
    <location>
        <begin position="247"/>
        <end position="288"/>
    </location>
</feature>
<dbReference type="PANTHER" id="PTHR42957">
    <property type="entry name" value="HELICASE MJ1565-RELATED"/>
    <property type="match status" value="1"/>
</dbReference>
<dbReference type="EMBL" id="DYVK01000100">
    <property type="protein sequence ID" value="HJG16483.1"/>
    <property type="molecule type" value="Genomic_DNA"/>
</dbReference>
<feature type="compositionally biased region" description="Basic and acidic residues" evidence="1">
    <location>
        <begin position="329"/>
        <end position="339"/>
    </location>
</feature>
<dbReference type="InterPro" id="IPR008571">
    <property type="entry name" value="HerA-like"/>
</dbReference>
<evidence type="ECO:0000313" key="4">
    <source>
        <dbReference type="Proteomes" id="UP000759256"/>
    </source>
</evidence>
<organism evidence="3 4">
    <name type="scientific">Ligilactobacillus salivarius</name>
    <dbReference type="NCBI Taxonomy" id="1624"/>
    <lineage>
        <taxon>Bacteria</taxon>
        <taxon>Bacillati</taxon>
        <taxon>Bacillota</taxon>
        <taxon>Bacilli</taxon>
        <taxon>Lactobacillales</taxon>
        <taxon>Lactobacillaceae</taxon>
        <taxon>Ligilactobacillus</taxon>
    </lineage>
</organism>
<name>A0A921IDW2_9LACO</name>
<dbReference type="PANTHER" id="PTHR42957:SF1">
    <property type="entry name" value="HELICASE MJ1565-RELATED"/>
    <property type="match status" value="1"/>
</dbReference>
<feature type="region of interest" description="Disordered" evidence="1">
    <location>
        <begin position="240"/>
        <end position="294"/>
    </location>
</feature>
<protein>
    <submittedName>
        <fullName evidence="3">DUF87 domain-containing protein</fullName>
    </submittedName>
</protein>
<sequence length="1064" mass="118423">MKNELALKKDATVPEYSEIITRYQTALQAVDDVVFKNYITDLTNLEIVPLDREILENNIDENVSLFKVTEMVYEKEEFSTHKFASVFNTLSSIDATIFIIIDSDGEKTDFYMGIRSNDSTRTTSSIYKMLKNSTLGQFPGIKIEEYKYVDDIKEVMSQIKGNSISAVSCVANNRNKNINNDEEFVQGLEKLALSMRGQKYTGIILANTTKQGQLRELRKGYEDIYTNLSAFATMQVNYGKSSSVGRNESTSDSTTRTDTNTNSTNHSTTRSTTNTTTKTETISNSVTTERSKSINHSAASIVKKVAKVLPKPIPIAALATITSTASTRSKSESRTESTSKSESIAKGTAKTHGYGESFSKSEGTTKSYTSGKSSTEGQSNAITLTAHNKSVENILTRIDQQLERLNEFESLGMYECAAYFMSEDQTTAEIAASTYEGIMKGENSGVEVSAINSWGIFEKNTTKHIEDYVKNFIHPVFKYSGLLGDIEVTPSAMVSGNELAIHMGLPRKSVRGLPVIEHASFGEEVVKYGNKAYETGINLGKIFNMGSSYPNNVKISKDSLSMHTFVTGSTGSGKSNTIYEIIRQTNNLGAKFMVIEPAKGEYKHVFGNQSDVRVYGTNPQYSDLLRINPFKFPAEVHVLEHVDRLVEIFNVCWPMYAAMPAVLKDALLRAYENCGWDLSTSKNLYDSDVYPTFIDLNESLKEVISSSAYSEEVKSNYKGSLVTRISSLTNGLNGQIFTSNEISSEILFDENVIVDLSRIGSAETKSLIMGIIIMRLNEYRMATAKSMNTPFKHMTILEEAHNILRRTSTEQSSEGSNVAGKSVEMISNAIAEMRTYGEGFVIVDQSPSAVDISAIRNTNTKIVMRLPDEEDRRLVGKAAGLKDDQLDEITKLPKGVAVVYQNDWVEPVLCKIQKYKGEESEYKYEATVHTDESTARLKKNFLLFLLRNKVNNPIEVDINALKEDLVTANISTKNKLAIKKLIDEYELKNDLLVWKEKEFGNLSKIVSDLLDGSTWVKSAMDTFSETSILTNKIYQGVKKQVDGIPREYAAVLTLCLKKAETEKI</sequence>
<reference evidence="3" key="1">
    <citation type="journal article" date="2021" name="PeerJ">
        <title>Extensive microbial diversity within the chicken gut microbiome revealed by metagenomics and culture.</title>
        <authorList>
            <person name="Gilroy R."/>
            <person name="Ravi A."/>
            <person name="Getino M."/>
            <person name="Pursley I."/>
            <person name="Horton D.L."/>
            <person name="Alikhan N.F."/>
            <person name="Baker D."/>
            <person name="Gharbi K."/>
            <person name="Hall N."/>
            <person name="Watson M."/>
            <person name="Adriaenssens E.M."/>
            <person name="Foster-Nyarko E."/>
            <person name="Jarju S."/>
            <person name="Secka A."/>
            <person name="Antonio M."/>
            <person name="Oren A."/>
            <person name="Chaudhuri R.R."/>
            <person name="La Ragione R."/>
            <person name="Hildebrand F."/>
            <person name="Pallen M.J."/>
        </authorList>
    </citation>
    <scope>NUCLEOTIDE SEQUENCE</scope>
    <source>
        <strain evidence="3">CHK189-29639</strain>
    </source>
</reference>
<dbReference type="AlphaFoldDB" id="A0A921IDW2"/>
<evidence type="ECO:0000259" key="2">
    <source>
        <dbReference type="Pfam" id="PF01935"/>
    </source>
</evidence>
<accession>A0A921IDW2</accession>
<dbReference type="Proteomes" id="UP000759256">
    <property type="component" value="Unassembled WGS sequence"/>
</dbReference>
<evidence type="ECO:0000256" key="1">
    <source>
        <dbReference type="SAM" id="MobiDB-lite"/>
    </source>
</evidence>
<dbReference type="Gene3D" id="3.40.50.300">
    <property type="entry name" value="P-loop containing nucleotide triphosphate hydrolases"/>
    <property type="match status" value="2"/>
</dbReference>
<gene>
    <name evidence="3" type="ORF">K8V06_10230</name>
</gene>
<proteinExistence type="predicted"/>
<feature type="region of interest" description="Disordered" evidence="1">
    <location>
        <begin position="322"/>
        <end position="380"/>
    </location>
</feature>
<dbReference type="SUPFAM" id="SSF52540">
    <property type="entry name" value="P-loop containing nucleoside triphosphate hydrolases"/>
    <property type="match status" value="1"/>
</dbReference>